<evidence type="ECO:0000313" key="5">
    <source>
        <dbReference type="EMBL" id="MFC4613035.1"/>
    </source>
</evidence>
<dbReference type="InterPro" id="IPR051687">
    <property type="entry name" value="Peroxisomal_Beta-Oxidation"/>
</dbReference>
<comment type="similarity">
    <text evidence="1 3">Belongs to the short-chain dehydrogenases/reductases (SDR) family.</text>
</comment>
<dbReference type="PANTHER" id="PTHR45024:SF2">
    <property type="entry name" value="SCP2 DOMAIN-CONTAINING PROTEIN"/>
    <property type="match status" value="1"/>
</dbReference>
<evidence type="ECO:0000313" key="6">
    <source>
        <dbReference type="Proteomes" id="UP001595993"/>
    </source>
</evidence>
<dbReference type="PRINTS" id="PR00080">
    <property type="entry name" value="SDRFAMILY"/>
</dbReference>
<protein>
    <submittedName>
        <fullName evidence="5">SDR family oxidoreductase</fullName>
    </submittedName>
</protein>
<dbReference type="PRINTS" id="PR00081">
    <property type="entry name" value="GDHRDH"/>
</dbReference>
<name>A0ABV9GFK7_9ACTN</name>
<organism evidence="5 6">
    <name type="scientific">Streptomyces maoxianensis</name>
    <dbReference type="NCBI Taxonomy" id="1459942"/>
    <lineage>
        <taxon>Bacteria</taxon>
        <taxon>Bacillati</taxon>
        <taxon>Actinomycetota</taxon>
        <taxon>Actinomycetes</taxon>
        <taxon>Kitasatosporales</taxon>
        <taxon>Streptomycetaceae</taxon>
        <taxon>Streptomyces</taxon>
    </lineage>
</organism>
<gene>
    <name evidence="5" type="ORF">ACFO9E_35660</name>
</gene>
<keyword evidence="2" id="KW-0560">Oxidoreductase</keyword>
<dbReference type="InterPro" id="IPR036291">
    <property type="entry name" value="NAD(P)-bd_dom_sf"/>
</dbReference>
<evidence type="ECO:0000259" key="4">
    <source>
        <dbReference type="SMART" id="SM00822"/>
    </source>
</evidence>
<dbReference type="Proteomes" id="UP001595993">
    <property type="component" value="Unassembled WGS sequence"/>
</dbReference>
<dbReference type="PANTHER" id="PTHR45024">
    <property type="entry name" value="DEHYDROGENASES, SHORT CHAIN"/>
    <property type="match status" value="1"/>
</dbReference>
<dbReference type="SMART" id="SM00822">
    <property type="entry name" value="PKS_KR"/>
    <property type="match status" value="1"/>
</dbReference>
<dbReference type="EMBL" id="JBHSFE010000044">
    <property type="protein sequence ID" value="MFC4613035.1"/>
    <property type="molecule type" value="Genomic_DNA"/>
</dbReference>
<dbReference type="InterPro" id="IPR020904">
    <property type="entry name" value="Sc_DH/Rdtase_CS"/>
</dbReference>
<dbReference type="NCBIfam" id="NF005861">
    <property type="entry name" value="PRK07791.1"/>
    <property type="match status" value="1"/>
</dbReference>
<dbReference type="PROSITE" id="PS00061">
    <property type="entry name" value="ADH_SHORT"/>
    <property type="match status" value="1"/>
</dbReference>
<dbReference type="InterPro" id="IPR057326">
    <property type="entry name" value="KR_dom"/>
</dbReference>
<dbReference type="InterPro" id="IPR002347">
    <property type="entry name" value="SDR_fam"/>
</dbReference>
<dbReference type="Gene3D" id="3.40.50.720">
    <property type="entry name" value="NAD(P)-binding Rossmann-like Domain"/>
    <property type="match status" value="1"/>
</dbReference>
<feature type="domain" description="Ketoreductase" evidence="4">
    <location>
        <begin position="22"/>
        <end position="234"/>
    </location>
</feature>
<reference evidence="6" key="1">
    <citation type="journal article" date="2019" name="Int. J. Syst. Evol. Microbiol.">
        <title>The Global Catalogue of Microorganisms (GCM) 10K type strain sequencing project: providing services to taxonomists for standard genome sequencing and annotation.</title>
        <authorList>
            <consortium name="The Broad Institute Genomics Platform"/>
            <consortium name="The Broad Institute Genome Sequencing Center for Infectious Disease"/>
            <person name="Wu L."/>
            <person name="Ma J."/>
        </authorList>
    </citation>
    <scope>NUCLEOTIDE SEQUENCE [LARGE SCALE GENOMIC DNA]</scope>
    <source>
        <strain evidence="6">CGMCC 4.7139</strain>
    </source>
</reference>
<comment type="caution">
    <text evidence="5">The sequence shown here is derived from an EMBL/GenBank/DDBJ whole genome shotgun (WGS) entry which is preliminary data.</text>
</comment>
<dbReference type="RefSeq" id="WP_381203582.1">
    <property type="nucleotide sequence ID" value="NZ_JBHSFE010000044.1"/>
</dbReference>
<proteinExistence type="inferred from homology"/>
<dbReference type="SUPFAM" id="SSF51735">
    <property type="entry name" value="NAD(P)-binding Rossmann-fold domains"/>
    <property type="match status" value="1"/>
</dbReference>
<dbReference type="Pfam" id="PF00106">
    <property type="entry name" value="adh_short"/>
    <property type="match status" value="1"/>
</dbReference>
<sequence length="325" mass="33114">MADCAVPGDDSRTPGRNMCEGRVVIVTGAGRGLGRAHALAFAAEGAKVVVNDLGVGLDGGLDRSLDGNRGRGRDLNGPGGPSGPAQLVVDEIRAAGGEAVAHGGDIATTDGAASLVAAALETYGRLDTLVNNAGFLRDRMLVNLDEDDWDAVMRVHVKGHFLPLRHAAAHWRAEAKAGRPVAARVVNTTSGAGLLGSVGQGNYAAAKAGIIGLTLVASAEMGRYGVQVNAIAPAARTRMTEATFAGLAALPEDVSPLVVWLGSAGSAGVTGRVFEAEGGRITVMEGWRPGPTADRGTRWTPAEAGVAALKLLAEAEPPLPVYGVR</sequence>
<accession>A0ABV9GFK7</accession>
<keyword evidence="6" id="KW-1185">Reference proteome</keyword>
<evidence type="ECO:0000256" key="2">
    <source>
        <dbReference type="ARBA" id="ARBA00023002"/>
    </source>
</evidence>
<evidence type="ECO:0000256" key="3">
    <source>
        <dbReference type="RuleBase" id="RU000363"/>
    </source>
</evidence>
<evidence type="ECO:0000256" key="1">
    <source>
        <dbReference type="ARBA" id="ARBA00006484"/>
    </source>
</evidence>